<evidence type="ECO:0000259" key="3">
    <source>
        <dbReference type="Pfam" id="PF00370"/>
    </source>
</evidence>
<dbReference type="Pfam" id="PF00370">
    <property type="entry name" value="FGGY_N"/>
    <property type="match status" value="1"/>
</dbReference>
<gene>
    <name evidence="4" type="ORF">METZ01_LOCUS323460</name>
</gene>
<proteinExistence type="predicted"/>
<dbReference type="GO" id="GO:0016301">
    <property type="term" value="F:kinase activity"/>
    <property type="evidence" value="ECO:0007669"/>
    <property type="project" value="UniProtKB-KW"/>
</dbReference>
<dbReference type="PANTHER" id="PTHR43095:SF2">
    <property type="entry name" value="GLUCONOKINASE"/>
    <property type="match status" value="1"/>
</dbReference>
<dbReference type="EMBL" id="UINC01106150">
    <property type="protein sequence ID" value="SVC70606.1"/>
    <property type="molecule type" value="Genomic_DNA"/>
</dbReference>
<protein>
    <recommendedName>
        <fullName evidence="3">Carbohydrate kinase FGGY N-terminal domain-containing protein</fullName>
    </recommendedName>
</protein>
<dbReference type="InterPro" id="IPR018484">
    <property type="entry name" value="FGGY_N"/>
</dbReference>
<evidence type="ECO:0000313" key="4">
    <source>
        <dbReference type="EMBL" id="SVC70606.1"/>
    </source>
</evidence>
<evidence type="ECO:0000256" key="1">
    <source>
        <dbReference type="ARBA" id="ARBA00022679"/>
    </source>
</evidence>
<dbReference type="SUPFAM" id="SSF53067">
    <property type="entry name" value="Actin-like ATPase domain"/>
    <property type="match status" value="1"/>
</dbReference>
<dbReference type="GO" id="GO:0005975">
    <property type="term" value="P:carbohydrate metabolic process"/>
    <property type="evidence" value="ECO:0007669"/>
    <property type="project" value="InterPro"/>
</dbReference>
<evidence type="ECO:0000256" key="2">
    <source>
        <dbReference type="ARBA" id="ARBA00022777"/>
    </source>
</evidence>
<keyword evidence="2" id="KW-0418">Kinase</keyword>
<sequence length="126" mass="13372">MDCVVAIDLGTSSVRASAYDVSANAIPNCSATVSLSFSYTTDGGAFGNPTDIANSVEICVDQLLSLCHDQDLRILAVGMDVIAGTYVGLNANDEPITDLFTYAETRSFEQATVLREDSIPSLDIQK</sequence>
<dbReference type="Gene3D" id="3.30.420.40">
    <property type="match status" value="1"/>
</dbReference>
<dbReference type="AlphaFoldDB" id="A0A382PBJ9"/>
<feature type="domain" description="Carbohydrate kinase FGGY N-terminal" evidence="3">
    <location>
        <begin position="4"/>
        <end position="118"/>
    </location>
</feature>
<dbReference type="PANTHER" id="PTHR43095">
    <property type="entry name" value="SUGAR KINASE"/>
    <property type="match status" value="1"/>
</dbReference>
<keyword evidence="1" id="KW-0808">Transferase</keyword>
<accession>A0A382PBJ9</accession>
<dbReference type="InterPro" id="IPR050406">
    <property type="entry name" value="FGGY_Carb_Kinase"/>
</dbReference>
<feature type="non-terminal residue" evidence="4">
    <location>
        <position position="126"/>
    </location>
</feature>
<name>A0A382PBJ9_9ZZZZ</name>
<organism evidence="4">
    <name type="scientific">marine metagenome</name>
    <dbReference type="NCBI Taxonomy" id="408172"/>
    <lineage>
        <taxon>unclassified sequences</taxon>
        <taxon>metagenomes</taxon>
        <taxon>ecological metagenomes</taxon>
    </lineage>
</organism>
<reference evidence="4" key="1">
    <citation type="submission" date="2018-05" db="EMBL/GenBank/DDBJ databases">
        <authorList>
            <person name="Lanie J.A."/>
            <person name="Ng W.-L."/>
            <person name="Kazmierczak K.M."/>
            <person name="Andrzejewski T.M."/>
            <person name="Davidsen T.M."/>
            <person name="Wayne K.J."/>
            <person name="Tettelin H."/>
            <person name="Glass J.I."/>
            <person name="Rusch D."/>
            <person name="Podicherti R."/>
            <person name="Tsui H.-C.T."/>
            <person name="Winkler M.E."/>
        </authorList>
    </citation>
    <scope>NUCLEOTIDE SEQUENCE</scope>
</reference>
<dbReference type="InterPro" id="IPR043129">
    <property type="entry name" value="ATPase_NBD"/>
</dbReference>